<protein>
    <submittedName>
        <fullName evidence="8">ABC-type sugar transport system ATPase subunit</fullName>
    </submittedName>
</protein>
<keyword evidence="9" id="KW-1185">Reference proteome</keyword>
<dbReference type="GO" id="GO:0005524">
    <property type="term" value="F:ATP binding"/>
    <property type="evidence" value="ECO:0007669"/>
    <property type="project" value="UniProtKB-KW"/>
</dbReference>
<evidence type="ECO:0000256" key="1">
    <source>
        <dbReference type="ARBA" id="ARBA00022448"/>
    </source>
</evidence>
<dbReference type="PANTHER" id="PTHR43875">
    <property type="entry name" value="MALTODEXTRIN IMPORT ATP-BINDING PROTEIN MSMX"/>
    <property type="match status" value="1"/>
</dbReference>
<keyword evidence="8" id="KW-0762">Sugar transport</keyword>
<dbReference type="RefSeq" id="WP_183675166.1">
    <property type="nucleotide sequence ID" value="NZ_CBCRYX010000009.1"/>
</dbReference>
<evidence type="ECO:0000313" key="8">
    <source>
        <dbReference type="EMBL" id="MBB5176528.1"/>
    </source>
</evidence>
<keyword evidence="2" id="KW-1003">Cell membrane</keyword>
<keyword evidence="4" id="KW-0067">ATP-binding</keyword>
<dbReference type="AlphaFoldDB" id="A0A9Q2HFV0"/>
<dbReference type="PANTHER" id="PTHR43875:SF15">
    <property type="entry name" value="TREHALOSE IMPORT ATP-BINDING PROTEIN SUGC"/>
    <property type="match status" value="1"/>
</dbReference>
<sequence length="313" mass="35487">MSKVKLNNISKYFKESTALNDVSFNIKEGECLAVVGPSGSGKSTILRIIAGLLEPSSGEVFIENKNMTYSKPKDRNLTFVFQNLALYPHLTVKQNIEFSIKKNMSKEELTTHVETIATELDIFNHLNKRPHELSGGERQRVALARSLATNADIILMDEPLASLDTSLKREITDLILRIKTEEKKTIIYVTHDHNEAMKLGDKILVLNDGEVEQFSDASLVYSHPNNPFVAQFFGTHPMNVFKYHGKLCGVRREDIYIVEDGIKVQVIDVNKIGGDIFVSFTYKNQRLVLLTRENNIDIGDEINIQFESLHEFQ</sequence>
<keyword evidence="5" id="KW-1278">Translocase</keyword>
<evidence type="ECO:0000259" key="7">
    <source>
        <dbReference type="PROSITE" id="PS50893"/>
    </source>
</evidence>
<dbReference type="GO" id="GO:0016887">
    <property type="term" value="F:ATP hydrolysis activity"/>
    <property type="evidence" value="ECO:0007669"/>
    <property type="project" value="InterPro"/>
</dbReference>
<gene>
    <name evidence="8" type="ORF">HNQ45_001416</name>
</gene>
<dbReference type="InterPro" id="IPR015853">
    <property type="entry name" value="ABC_transpr_FbpC"/>
</dbReference>
<dbReference type="InterPro" id="IPR047641">
    <property type="entry name" value="ABC_transpr_MalK/UgpC-like"/>
</dbReference>
<dbReference type="InterPro" id="IPR017871">
    <property type="entry name" value="ABC_transporter-like_CS"/>
</dbReference>
<dbReference type="PROSITE" id="PS50893">
    <property type="entry name" value="ABC_TRANSPORTER_2"/>
    <property type="match status" value="1"/>
</dbReference>
<organism evidence="8 9">
    <name type="scientific">Nosocomiicoccus ampullae</name>
    <dbReference type="NCBI Taxonomy" id="489910"/>
    <lineage>
        <taxon>Bacteria</taxon>
        <taxon>Bacillati</taxon>
        <taxon>Bacillota</taxon>
        <taxon>Bacilli</taxon>
        <taxon>Bacillales</taxon>
        <taxon>Staphylococcaceae</taxon>
        <taxon>Nosocomiicoccus</taxon>
    </lineage>
</organism>
<dbReference type="GO" id="GO:0015408">
    <property type="term" value="F:ABC-type ferric iron transporter activity"/>
    <property type="evidence" value="ECO:0007669"/>
    <property type="project" value="InterPro"/>
</dbReference>
<name>A0A9Q2HFV0_9STAP</name>
<dbReference type="Gene3D" id="3.40.50.300">
    <property type="entry name" value="P-loop containing nucleotide triphosphate hydrolases"/>
    <property type="match status" value="1"/>
</dbReference>
<dbReference type="InterPro" id="IPR008995">
    <property type="entry name" value="Mo/tungstate-bd_C_term_dom"/>
</dbReference>
<dbReference type="CDD" id="cd03259">
    <property type="entry name" value="ABC_Carb_Solutes_like"/>
    <property type="match status" value="1"/>
</dbReference>
<dbReference type="InterPro" id="IPR003593">
    <property type="entry name" value="AAA+_ATPase"/>
</dbReference>
<dbReference type="Gene3D" id="2.40.50.100">
    <property type="match status" value="1"/>
</dbReference>
<reference evidence="8 9" key="1">
    <citation type="submission" date="2020-08" db="EMBL/GenBank/DDBJ databases">
        <title>Genomic Encyclopedia of Type Strains, Phase IV (KMG-IV): sequencing the most valuable type-strain genomes for metagenomic binning, comparative biology and taxonomic classification.</title>
        <authorList>
            <person name="Goeker M."/>
        </authorList>
    </citation>
    <scope>NUCLEOTIDE SEQUENCE [LARGE SCALE GENOMIC DNA]</scope>
    <source>
        <strain evidence="8 9">DSM 19163</strain>
    </source>
</reference>
<dbReference type="SUPFAM" id="SSF52540">
    <property type="entry name" value="P-loop containing nucleoside triphosphate hydrolases"/>
    <property type="match status" value="1"/>
</dbReference>
<evidence type="ECO:0000256" key="6">
    <source>
        <dbReference type="ARBA" id="ARBA00023136"/>
    </source>
</evidence>
<evidence type="ECO:0000256" key="3">
    <source>
        <dbReference type="ARBA" id="ARBA00022741"/>
    </source>
</evidence>
<dbReference type="GO" id="GO:0055052">
    <property type="term" value="C:ATP-binding cassette (ABC) transporter complex, substrate-binding subunit-containing"/>
    <property type="evidence" value="ECO:0007669"/>
    <property type="project" value="TreeGrafter"/>
</dbReference>
<keyword evidence="1" id="KW-0813">Transport</keyword>
<dbReference type="InterPro" id="IPR027417">
    <property type="entry name" value="P-loop_NTPase"/>
</dbReference>
<dbReference type="Pfam" id="PF00005">
    <property type="entry name" value="ABC_tran"/>
    <property type="match status" value="1"/>
</dbReference>
<proteinExistence type="predicted"/>
<evidence type="ECO:0000256" key="4">
    <source>
        <dbReference type="ARBA" id="ARBA00022840"/>
    </source>
</evidence>
<evidence type="ECO:0000256" key="5">
    <source>
        <dbReference type="ARBA" id="ARBA00022967"/>
    </source>
</evidence>
<keyword evidence="3" id="KW-0547">Nucleotide-binding</keyword>
<evidence type="ECO:0000256" key="2">
    <source>
        <dbReference type="ARBA" id="ARBA00022475"/>
    </source>
</evidence>
<dbReference type="Proteomes" id="UP000579136">
    <property type="component" value="Unassembled WGS sequence"/>
</dbReference>
<accession>A0A9Q2HFV0</accession>
<dbReference type="InterPro" id="IPR003439">
    <property type="entry name" value="ABC_transporter-like_ATP-bd"/>
</dbReference>
<evidence type="ECO:0000313" key="9">
    <source>
        <dbReference type="Proteomes" id="UP000579136"/>
    </source>
</evidence>
<feature type="domain" description="ABC transporter" evidence="7">
    <location>
        <begin position="4"/>
        <end position="233"/>
    </location>
</feature>
<dbReference type="SUPFAM" id="SSF50331">
    <property type="entry name" value="MOP-like"/>
    <property type="match status" value="1"/>
</dbReference>
<comment type="caution">
    <text evidence="8">The sequence shown here is derived from an EMBL/GenBank/DDBJ whole genome shotgun (WGS) entry which is preliminary data.</text>
</comment>
<dbReference type="EMBL" id="JACHHF010000008">
    <property type="protein sequence ID" value="MBB5176528.1"/>
    <property type="molecule type" value="Genomic_DNA"/>
</dbReference>
<dbReference type="PROSITE" id="PS00211">
    <property type="entry name" value="ABC_TRANSPORTER_1"/>
    <property type="match status" value="1"/>
</dbReference>
<keyword evidence="6" id="KW-0472">Membrane</keyword>
<dbReference type="FunFam" id="3.40.50.300:FF:000042">
    <property type="entry name" value="Maltose/maltodextrin ABC transporter, ATP-binding protein"/>
    <property type="match status" value="1"/>
</dbReference>
<dbReference type="SMART" id="SM00382">
    <property type="entry name" value="AAA"/>
    <property type="match status" value="1"/>
</dbReference>